<dbReference type="InterPro" id="IPR053124">
    <property type="entry name" value="Notch_signaling_modulators"/>
</dbReference>
<gene>
    <name evidence="2" type="ORF">HPLM_LOCUS3948</name>
</gene>
<sequence length="435" mass="49227">MQERSEAKDIPMMSTNRQHAPTHPKFTAAQKRTSNQSRTPQTGGNLVVPPPLPKVATRKEQMELMGSSSPDEQIRGQTYGEIIDPKKLQLHSSRHGSHNNPKASSAYQALTAEPSELAREEEEEEDTFKAISALSDRYGIHHRPRSRSPFTRPGLWEPNPDNPHNRDHANKWWYNPYSVTADWLNGQEGIKLNAYREVLYNRLKTLQTRIPDGYLEWPDDPTVPANRQYATRNVFTTLEQRLDPKTGPTSAETMDSQKVQARRKGNRFIRESGGSSSPRVDRRGLIRTLRAINSLTADPMTFSTERTMPSLDKPFRADQALKAEPPDAAAEEKLNTFQAISSLSDRHGVHHRPRSRSPFVRPGLWEPNPDNPHNRDHANKWYYHPFSVGADWLGGQASWGRHWAVPAAGVGGTDEYSEIHFPSLGTVLNIPDDYD</sequence>
<dbReference type="GO" id="GO:0005615">
    <property type="term" value="C:extracellular space"/>
    <property type="evidence" value="ECO:0007669"/>
    <property type="project" value="TreeGrafter"/>
</dbReference>
<feature type="region of interest" description="Disordered" evidence="1">
    <location>
        <begin position="242"/>
        <end position="264"/>
    </location>
</feature>
<dbReference type="Proteomes" id="UP000268014">
    <property type="component" value="Unassembled WGS sequence"/>
</dbReference>
<organism evidence="2 3">
    <name type="scientific">Haemonchus placei</name>
    <name type="common">Barber's pole worm</name>
    <dbReference type="NCBI Taxonomy" id="6290"/>
    <lineage>
        <taxon>Eukaryota</taxon>
        <taxon>Metazoa</taxon>
        <taxon>Ecdysozoa</taxon>
        <taxon>Nematoda</taxon>
        <taxon>Chromadorea</taxon>
        <taxon>Rhabditida</taxon>
        <taxon>Rhabditina</taxon>
        <taxon>Rhabditomorpha</taxon>
        <taxon>Strongyloidea</taxon>
        <taxon>Trichostrongylidae</taxon>
        <taxon>Haemonchus</taxon>
    </lineage>
</organism>
<feature type="region of interest" description="Disordered" evidence="1">
    <location>
        <begin position="344"/>
        <end position="372"/>
    </location>
</feature>
<feature type="compositionally biased region" description="Polar residues" evidence="1">
    <location>
        <begin position="30"/>
        <end position="44"/>
    </location>
</feature>
<feature type="region of interest" description="Disordered" evidence="1">
    <location>
        <begin position="142"/>
        <end position="162"/>
    </location>
</feature>
<proteinExistence type="predicted"/>
<dbReference type="PANTHER" id="PTHR35015:SF4">
    <property type="entry name" value="PROTEIN CBR-OSM-7"/>
    <property type="match status" value="1"/>
</dbReference>
<evidence type="ECO:0000256" key="1">
    <source>
        <dbReference type="SAM" id="MobiDB-lite"/>
    </source>
</evidence>
<evidence type="ECO:0000313" key="3">
    <source>
        <dbReference type="Proteomes" id="UP000268014"/>
    </source>
</evidence>
<dbReference type="EMBL" id="UZAF01016160">
    <property type="protein sequence ID" value="VDO22054.1"/>
    <property type="molecule type" value="Genomic_DNA"/>
</dbReference>
<keyword evidence="3" id="KW-1185">Reference proteome</keyword>
<dbReference type="GO" id="GO:0045747">
    <property type="term" value="P:positive regulation of Notch signaling pathway"/>
    <property type="evidence" value="ECO:0007669"/>
    <property type="project" value="TreeGrafter"/>
</dbReference>
<dbReference type="GO" id="GO:0005112">
    <property type="term" value="F:Notch binding"/>
    <property type="evidence" value="ECO:0007669"/>
    <property type="project" value="TreeGrafter"/>
</dbReference>
<dbReference type="PANTHER" id="PTHR35015">
    <property type="entry name" value="PROTEIN CBR-OSM-7-RELATED"/>
    <property type="match status" value="1"/>
</dbReference>
<name>A0A3P7UDH0_HAEPC</name>
<accession>A0A3P7UDH0</accession>
<dbReference type="OrthoDB" id="5816579at2759"/>
<reference evidence="2 3" key="1">
    <citation type="submission" date="2018-11" db="EMBL/GenBank/DDBJ databases">
        <authorList>
            <consortium name="Pathogen Informatics"/>
        </authorList>
    </citation>
    <scope>NUCLEOTIDE SEQUENCE [LARGE SCALE GENOMIC DNA]</scope>
    <source>
        <strain evidence="2 3">MHpl1</strain>
    </source>
</reference>
<protein>
    <submittedName>
        <fullName evidence="2">Uncharacterized protein</fullName>
    </submittedName>
</protein>
<feature type="region of interest" description="Disordered" evidence="1">
    <location>
        <begin position="1"/>
        <end position="53"/>
    </location>
</feature>
<feature type="compositionally biased region" description="Polar residues" evidence="1">
    <location>
        <begin position="247"/>
        <end position="259"/>
    </location>
</feature>
<evidence type="ECO:0000313" key="2">
    <source>
        <dbReference type="EMBL" id="VDO22054.1"/>
    </source>
</evidence>
<dbReference type="AlphaFoldDB" id="A0A3P7UDH0"/>